<dbReference type="EMBL" id="JBEDUW010000004">
    <property type="protein sequence ID" value="KAK9932943.1"/>
    <property type="molecule type" value="Genomic_DNA"/>
</dbReference>
<evidence type="ECO:0000313" key="2">
    <source>
        <dbReference type="Proteomes" id="UP001457282"/>
    </source>
</evidence>
<keyword evidence="2" id="KW-1185">Reference proteome</keyword>
<dbReference type="PANTHER" id="PTHR33116:SF86">
    <property type="entry name" value="REVERSE TRANSCRIPTASE DOMAIN-CONTAINING PROTEIN"/>
    <property type="match status" value="1"/>
</dbReference>
<dbReference type="AlphaFoldDB" id="A0AAW1X977"/>
<evidence type="ECO:0008006" key="3">
    <source>
        <dbReference type="Google" id="ProtNLM"/>
    </source>
</evidence>
<reference evidence="1 2" key="1">
    <citation type="journal article" date="2023" name="G3 (Bethesda)">
        <title>A chromosome-length genome assembly and annotation of blackberry (Rubus argutus, cv. 'Hillquist').</title>
        <authorList>
            <person name="Bruna T."/>
            <person name="Aryal R."/>
            <person name="Dudchenko O."/>
            <person name="Sargent D.J."/>
            <person name="Mead D."/>
            <person name="Buti M."/>
            <person name="Cavallini A."/>
            <person name="Hytonen T."/>
            <person name="Andres J."/>
            <person name="Pham M."/>
            <person name="Weisz D."/>
            <person name="Mascagni F."/>
            <person name="Usai G."/>
            <person name="Natali L."/>
            <person name="Bassil N."/>
            <person name="Fernandez G.E."/>
            <person name="Lomsadze A."/>
            <person name="Armour M."/>
            <person name="Olukolu B."/>
            <person name="Poorten T."/>
            <person name="Britton C."/>
            <person name="Davik J."/>
            <person name="Ashrafi H."/>
            <person name="Aiden E.L."/>
            <person name="Borodovsky M."/>
            <person name="Worthington M."/>
        </authorList>
    </citation>
    <scope>NUCLEOTIDE SEQUENCE [LARGE SCALE GENOMIC DNA]</scope>
    <source>
        <strain evidence="1">PI 553951</strain>
    </source>
</reference>
<dbReference type="PANTHER" id="PTHR33116">
    <property type="entry name" value="REVERSE TRANSCRIPTASE ZINC-BINDING DOMAIN-CONTAINING PROTEIN-RELATED-RELATED"/>
    <property type="match status" value="1"/>
</dbReference>
<gene>
    <name evidence="1" type="ORF">M0R45_020162</name>
</gene>
<sequence>MSIFTRAVLCSVPVFFFIKHILDVYARASGQHVNLHKSSVVFSASVLLSSQQSMAQLLGVEQVSHHDRYLGLPTHVGRSKTEAFAYLKDRLTKKLIGWRTKLLSSAGREVLIKVVAQAMPLYTMNCYRLPQSLCQDLHQLCAQFWWGGLLECALVE</sequence>
<accession>A0AAW1X977</accession>
<comment type="caution">
    <text evidence="1">The sequence shown here is derived from an EMBL/GenBank/DDBJ whole genome shotgun (WGS) entry which is preliminary data.</text>
</comment>
<protein>
    <recommendedName>
        <fullName evidence="3">Reverse transcriptase</fullName>
    </recommendedName>
</protein>
<proteinExistence type="predicted"/>
<evidence type="ECO:0000313" key="1">
    <source>
        <dbReference type="EMBL" id="KAK9932943.1"/>
    </source>
</evidence>
<dbReference type="Proteomes" id="UP001457282">
    <property type="component" value="Unassembled WGS sequence"/>
</dbReference>
<name>A0AAW1X977_RUBAR</name>
<organism evidence="1 2">
    <name type="scientific">Rubus argutus</name>
    <name type="common">Southern blackberry</name>
    <dbReference type="NCBI Taxonomy" id="59490"/>
    <lineage>
        <taxon>Eukaryota</taxon>
        <taxon>Viridiplantae</taxon>
        <taxon>Streptophyta</taxon>
        <taxon>Embryophyta</taxon>
        <taxon>Tracheophyta</taxon>
        <taxon>Spermatophyta</taxon>
        <taxon>Magnoliopsida</taxon>
        <taxon>eudicotyledons</taxon>
        <taxon>Gunneridae</taxon>
        <taxon>Pentapetalae</taxon>
        <taxon>rosids</taxon>
        <taxon>fabids</taxon>
        <taxon>Rosales</taxon>
        <taxon>Rosaceae</taxon>
        <taxon>Rosoideae</taxon>
        <taxon>Rosoideae incertae sedis</taxon>
        <taxon>Rubus</taxon>
    </lineage>
</organism>